<dbReference type="CDD" id="cd18808">
    <property type="entry name" value="SF1_C_Upf1"/>
    <property type="match status" value="1"/>
</dbReference>
<evidence type="ECO:0000256" key="5">
    <source>
        <dbReference type="ARBA" id="ARBA00022840"/>
    </source>
</evidence>
<comment type="similarity">
    <text evidence="1">Belongs to the DNA2/NAM7 helicase family.</text>
</comment>
<dbReference type="Gene3D" id="3.40.50.300">
    <property type="entry name" value="P-loop containing nucleotide triphosphate hydrolases"/>
    <property type="match status" value="2"/>
</dbReference>
<evidence type="ECO:0000256" key="1">
    <source>
        <dbReference type="ARBA" id="ARBA00007913"/>
    </source>
</evidence>
<dbReference type="Gene3D" id="1.10.510.10">
    <property type="entry name" value="Transferase(Phosphotransferase) domain 1"/>
    <property type="match status" value="2"/>
</dbReference>
<dbReference type="Pfam" id="PF13086">
    <property type="entry name" value="AAA_11"/>
    <property type="match status" value="1"/>
</dbReference>
<keyword evidence="3" id="KW-0378">Hydrolase</keyword>
<dbReference type="GO" id="GO:0043139">
    <property type="term" value="F:5'-3' DNA helicase activity"/>
    <property type="evidence" value="ECO:0007669"/>
    <property type="project" value="TreeGrafter"/>
</dbReference>
<accession>A0A512HGT1</accession>
<reference evidence="7 8" key="1">
    <citation type="submission" date="2019-07" db="EMBL/GenBank/DDBJ databases">
        <title>Whole genome shotgun sequence of Rhizobium naphthalenivorans NBRC 107585.</title>
        <authorList>
            <person name="Hosoyama A."/>
            <person name="Uohara A."/>
            <person name="Ohji S."/>
            <person name="Ichikawa N."/>
        </authorList>
    </citation>
    <scope>NUCLEOTIDE SEQUENCE [LARGE SCALE GENOMIC DNA]</scope>
    <source>
        <strain evidence="7 8">NBRC 107585</strain>
    </source>
</reference>
<feature type="domain" description="NERD" evidence="6">
    <location>
        <begin position="31"/>
        <end position="143"/>
    </location>
</feature>
<evidence type="ECO:0000313" key="8">
    <source>
        <dbReference type="Proteomes" id="UP000321717"/>
    </source>
</evidence>
<sequence>MVKIYVAPQSCGAKQIGDLMVCRIRYLSSAGIHRREIPGITELAKAYPADWLLYTSLQCYPPNEPPIELDAMVVMDDRVLLLEIKDYQGTLGANGDQWVHNNKRRFRSPVDLLSMKARKVKSFLSQAIPGFGQTYVDSRVILTGTATKQNLPTQDQSQVWSLQEAISIAQRPARNALLQTTKLQLKRPNQFEADFERVTRNARMFGPLEAEWDGYRVIEEDFFVHPKNIWREHRAEKIRDSRYKALLRIWAFDQLPAGLNSPEKRRFVAEREQRAIGRLHALGSSLVQNGGILMPLADDKDEILTQHHELRSLNGAFTTLDRYLEKGRQILGPDERITAVGTLLGAVADLHSHDIAHRDLGVRSIWAGSPTKIALSGLMGCQLPDEDSIGDWATTLRGYSEEIPEGKAATASGGRQRDVYALGRLAYRILSGEAIDPTLALSDAPQLSAEFPDLAKWFERSTSVQPNGRYNDGREMADEFARIVEQSHAVTIDQTLIDRHETTDLPYLLWQIASNIKQEGRCHIYRSKDPEQNDVVVKIWLGTRRGVTNATDAAISRLFDGVSRLIASPMPGVPQFVRTGLSAAGPFVVYRHEEGTTLDVTDGPLSDEDVLHIATSITTCVQAIHAAGIFHGDISKKNILLCEGKSEVQLLDLFDLSEVGDGIIRTPSYCPPNSENLTEKQIDNYAVAKIISELFKEVEGECIADVSATTERELARPALDTLEPIIASLKTAAEKLLGSKPPKLTVSSPNTSADFFKSDGGQYYVRAARINADIIEYSITGIDKKLMFELVRGELERLTWADESFTSLAHASQHGVPVKLDITFEDGPDGGFEELFALIEPLVAPPSTADADDLPHDDLPTSFDVRRYWRKLLELEGALQPEVEILQDVGPAKGPIAIYEYQRLGLDFDFDIGSTVEVRLPTGRKVGEVNLDQTDARTLVVENSDRRLVAGDRVNLVDRRARTSFDRRMKAVERLLDDGAAVPDLLEYFVPGGQVEATDFQEDISDEVLDRYGLNEGQRGAFRHVARYGPVGLLQGPPGTGKTHFIAALVHWLVTEKGARKILVASQSHEAVNNVIEALLDLYKKIGGARPSLLRIGSKGITEKIRPYHTTSIRERFQARFEAAFKHRISGIGSALGLRRELVVDAVEIDRKFGERVRRLSILHAGESGSARAPAAERRQRDTAIRIATEAFLSAGRQILDREVDPSRLDEELDHAFEILLVRYPDVSPSDLRKARQIIELSREWTAALASPHRNFEEFLVKTRAVITATCVGVGQTKIRVDTKTYDWVIVDEAARCTPGELAVPIQVGRRVLLVGDHRQLLPMIDRAVLKRLRLEMSDASPEEFLRSDFERVFSSKYGRDYGRTLTEQYRMTPEICRLVSAVFYEPHGVLLETSTRRKPDPLFEVDLATPLSKPITWVDTSSSPDSSERAAKWDKNTYWNPAEVEAVMDVLECIAKQPTLVAGLVKGSHEAPIGVICMYSAQKVKIEEAFSRRAWDSQFRKLVRIETVDSYQGKENSIVILSLVRSNDAFDQGHVRIPNRCNVSLSRAKERLIIVGARRMWVHTPKKSPMRQVLDHIGTGSFDAVTVSAGELQNAV</sequence>
<evidence type="ECO:0000313" key="7">
    <source>
        <dbReference type="EMBL" id="GEO84648.1"/>
    </source>
</evidence>
<dbReference type="InterPro" id="IPR041677">
    <property type="entry name" value="DNA2/NAM7_AAA_11"/>
</dbReference>
<dbReference type="Pfam" id="PF08378">
    <property type="entry name" value="NERD"/>
    <property type="match status" value="1"/>
</dbReference>
<evidence type="ECO:0000259" key="6">
    <source>
        <dbReference type="PROSITE" id="PS50965"/>
    </source>
</evidence>
<dbReference type="InterPro" id="IPR011528">
    <property type="entry name" value="NERD"/>
</dbReference>
<dbReference type="GO" id="GO:0016787">
    <property type="term" value="F:hydrolase activity"/>
    <property type="evidence" value="ECO:0007669"/>
    <property type="project" value="UniProtKB-KW"/>
</dbReference>
<dbReference type="OrthoDB" id="9757917at2"/>
<dbReference type="InterPro" id="IPR027417">
    <property type="entry name" value="P-loop_NTPase"/>
</dbReference>
<dbReference type="InterPro" id="IPR008266">
    <property type="entry name" value="Tyr_kinase_AS"/>
</dbReference>
<proteinExistence type="inferred from homology"/>
<gene>
    <name evidence="7" type="ORF">RNA01_15800</name>
</gene>
<keyword evidence="2" id="KW-0547">Nucleotide-binding</keyword>
<evidence type="ECO:0000256" key="2">
    <source>
        <dbReference type="ARBA" id="ARBA00022741"/>
    </source>
</evidence>
<evidence type="ECO:0000256" key="3">
    <source>
        <dbReference type="ARBA" id="ARBA00022801"/>
    </source>
</evidence>
<protein>
    <recommendedName>
        <fullName evidence="6">NERD domain-containing protein</fullName>
    </recommendedName>
</protein>
<dbReference type="InterPro" id="IPR011009">
    <property type="entry name" value="Kinase-like_dom_sf"/>
</dbReference>
<dbReference type="InterPro" id="IPR003593">
    <property type="entry name" value="AAA+_ATPase"/>
</dbReference>
<dbReference type="SUPFAM" id="SSF56112">
    <property type="entry name" value="Protein kinase-like (PK-like)"/>
    <property type="match status" value="2"/>
</dbReference>
<dbReference type="SMART" id="SM00382">
    <property type="entry name" value="AAA"/>
    <property type="match status" value="1"/>
</dbReference>
<dbReference type="GO" id="GO:0005524">
    <property type="term" value="F:ATP binding"/>
    <property type="evidence" value="ECO:0007669"/>
    <property type="project" value="UniProtKB-KW"/>
</dbReference>
<dbReference type="InterPro" id="IPR047187">
    <property type="entry name" value="SF1_C_Upf1"/>
</dbReference>
<dbReference type="Proteomes" id="UP000321717">
    <property type="component" value="Unassembled WGS sequence"/>
</dbReference>
<dbReference type="PROSITE" id="PS00109">
    <property type="entry name" value="PROTEIN_KINASE_TYR"/>
    <property type="match status" value="1"/>
</dbReference>
<dbReference type="PANTHER" id="PTHR43788">
    <property type="entry name" value="DNA2/NAM7 HELICASE FAMILY MEMBER"/>
    <property type="match status" value="1"/>
</dbReference>
<dbReference type="EMBL" id="BJZP01000006">
    <property type="protein sequence ID" value="GEO84648.1"/>
    <property type="molecule type" value="Genomic_DNA"/>
</dbReference>
<dbReference type="GO" id="GO:0004672">
    <property type="term" value="F:protein kinase activity"/>
    <property type="evidence" value="ECO:0007669"/>
    <property type="project" value="InterPro"/>
</dbReference>
<organism evidence="7 8">
    <name type="scientific">Ciceribacter naphthalenivorans</name>
    <dbReference type="NCBI Taxonomy" id="1118451"/>
    <lineage>
        <taxon>Bacteria</taxon>
        <taxon>Pseudomonadati</taxon>
        <taxon>Pseudomonadota</taxon>
        <taxon>Alphaproteobacteria</taxon>
        <taxon>Hyphomicrobiales</taxon>
        <taxon>Rhizobiaceae</taxon>
        <taxon>Ciceribacter</taxon>
    </lineage>
</organism>
<comment type="caution">
    <text evidence="7">The sequence shown here is derived from an EMBL/GenBank/DDBJ whole genome shotgun (WGS) entry which is preliminary data.</text>
</comment>
<dbReference type="SUPFAM" id="SSF52540">
    <property type="entry name" value="P-loop containing nucleoside triphosphate hydrolases"/>
    <property type="match status" value="1"/>
</dbReference>
<dbReference type="Pfam" id="PF13087">
    <property type="entry name" value="AAA_12"/>
    <property type="match status" value="1"/>
</dbReference>
<dbReference type="CDD" id="cd17934">
    <property type="entry name" value="DEXXQc_Upf1-like"/>
    <property type="match status" value="1"/>
</dbReference>
<keyword evidence="8" id="KW-1185">Reference proteome</keyword>
<dbReference type="InterPro" id="IPR050534">
    <property type="entry name" value="Coronavir_polyprotein_1ab"/>
</dbReference>
<evidence type="ECO:0000256" key="4">
    <source>
        <dbReference type="ARBA" id="ARBA00022806"/>
    </source>
</evidence>
<dbReference type="InterPro" id="IPR041679">
    <property type="entry name" value="DNA2/NAM7-like_C"/>
</dbReference>
<dbReference type="RefSeq" id="WP_147179427.1">
    <property type="nucleotide sequence ID" value="NZ_BJZP01000006.1"/>
</dbReference>
<dbReference type="PROSITE" id="PS50965">
    <property type="entry name" value="NERD"/>
    <property type="match status" value="1"/>
</dbReference>
<keyword evidence="4" id="KW-0347">Helicase</keyword>
<keyword evidence="5" id="KW-0067">ATP-binding</keyword>
<name>A0A512HGT1_9HYPH</name>
<dbReference type="PANTHER" id="PTHR43788:SF8">
    <property type="entry name" value="DNA-BINDING PROTEIN SMUBP-2"/>
    <property type="match status" value="1"/>
</dbReference>